<organism evidence="3 4">
    <name type="scientific">Chitinophaga silvatica</name>
    <dbReference type="NCBI Taxonomy" id="2282649"/>
    <lineage>
        <taxon>Bacteria</taxon>
        <taxon>Pseudomonadati</taxon>
        <taxon>Bacteroidota</taxon>
        <taxon>Chitinophagia</taxon>
        <taxon>Chitinophagales</taxon>
        <taxon>Chitinophagaceae</taxon>
        <taxon>Chitinophaga</taxon>
    </lineage>
</organism>
<comment type="caution">
    <text evidence="3">The sequence shown here is derived from an EMBL/GenBank/DDBJ whole genome shotgun (WGS) entry which is preliminary data.</text>
</comment>
<dbReference type="NCBIfam" id="TIGR04183">
    <property type="entry name" value="Por_Secre_tail"/>
    <property type="match status" value="1"/>
</dbReference>
<protein>
    <submittedName>
        <fullName evidence="3">T9SS C-terminal target domain-containing protein</fullName>
    </submittedName>
</protein>
<accession>A0A3E1Y2M6</accession>
<dbReference type="RefSeq" id="WP_116978854.1">
    <property type="nucleotide sequence ID" value="NZ_QPMM01000019.1"/>
</dbReference>
<feature type="signal peptide" evidence="1">
    <location>
        <begin position="1"/>
        <end position="20"/>
    </location>
</feature>
<proteinExistence type="predicted"/>
<feature type="domain" description="Secretion system C-terminal sorting" evidence="2">
    <location>
        <begin position="76"/>
        <end position="146"/>
    </location>
</feature>
<sequence length="148" mass="16274">MKNLLFLLILAIFPLAKVCAQSLPPNTCGLVYTYDAAGNRTQRMYVCNNARVGRDTATAAVMKELNADAIVQVNAIYPNPTTGIFQITFTKALKQARVSLIDLSGHILKQQVESGSILTYDISNYPAGVYYIKITEGSFSITHKLIKQ</sequence>
<gene>
    <name evidence="3" type="ORF">DVR12_26580</name>
</gene>
<dbReference type="EMBL" id="QPMM01000019">
    <property type="protein sequence ID" value="RFS18767.1"/>
    <property type="molecule type" value="Genomic_DNA"/>
</dbReference>
<dbReference type="InterPro" id="IPR026444">
    <property type="entry name" value="Secre_tail"/>
</dbReference>
<feature type="chain" id="PRO_5017830152" evidence="1">
    <location>
        <begin position="21"/>
        <end position="148"/>
    </location>
</feature>
<keyword evidence="1" id="KW-0732">Signal</keyword>
<reference evidence="3 4" key="1">
    <citation type="submission" date="2018-07" db="EMBL/GenBank/DDBJ databases">
        <title>Chitinophaga K2CV101002-2 sp. nov., isolated from a monsoon evergreen broad-leaved forest soil.</title>
        <authorList>
            <person name="Lv Y."/>
        </authorList>
    </citation>
    <scope>NUCLEOTIDE SEQUENCE [LARGE SCALE GENOMIC DNA]</scope>
    <source>
        <strain evidence="3 4">GDMCC 1.1288</strain>
    </source>
</reference>
<dbReference type="OrthoDB" id="678145at2"/>
<name>A0A3E1Y2M6_9BACT</name>
<keyword evidence="4" id="KW-1185">Reference proteome</keyword>
<evidence type="ECO:0000256" key="1">
    <source>
        <dbReference type="SAM" id="SignalP"/>
    </source>
</evidence>
<evidence type="ECO:0000259" key="2">
    <source>
        <dbReference type="Pfam" id="PF18962"/>
    </source>
</evidence>
<evidence type="ECO:0000313" key="4">
    <source>
        <dbReference type="Proteomes" id="UP000260644"/>
    </source>
</evidence>
<dbReference type="Proteomes" id="UP000260644">
    <property type="component" value="Unassembled WGS sequence"/>
</dbReference>
<dbReference type="AlphaFoldDB" id="A0A3E1Y2M6"/>
<dbReference type="Pfam" id="PF18962">
    <property type="entry name" value="Por_Secre_tail"/>
    <property type="match status" value="1"/>
</dbReference>
<evidence type="ECO:0000313" key="3">
    <source>
        <dbReference type="EMBL" id="RFS18767.1"/>
    </source>
</evidence>